<protein>
    <submittedName>
        <fullName evidence="1">Uncharacterized protein</fullName>
    </submittedName>
</protein>
<accession>A0A392UPN4</accession>
<comment type="caution">
    <text evidence="1">The sequence shown here is derived from an EMBL/GenBank/DDBJ whole genome shotgun (WGS) entry which is preliminary data.</text>
</comment>
<evidence type="ECO:0000313" key="2">
    <source>
        <dbReference type="Proteomes" id="UP000265520"/>
    </source>
</evidence>
<keyword evidence="2" id="KW-1185">Reference proteome</keyword>
<dbReference type="AlphaFoldDB" id="A0A392UPN4"/>
<evidence type="ECO:0000313" key="1">
    <source>
        <dbReference type="EMBL" id="MCI74707.1"/>
    </source>
</evidence>
<dbReference type="EMBL" id="LXQA010866049">
    <property type="protein sequence ID" value="MCI74707.1"/>
    <property type="molecule type" value="Genomic_DNA"/>
</dbReference>
<organism evidence="1 2">
    <name type="scientific">Trifolium medium</name>
    <dbReference type="NCBI Taxonomy" id="97028"/>
    <lineage>
        <taxon>Eukaryota</taxon>
        <taxon>Viridiplantae</taxon>
        <taxon>Streptophyta</taxon>
        <taxon>Embryophyta</taxon>
        <taxon>Tracheophyta</taxon>
        <taxon>Spermatophyta</taxon>
        <taxon>Magnoliopsida</taxon>
        <taxon>eudicotyledons</taxon>
        <taxon>Gunneridae</taxon>
        <taxon>Pentapetalae</taxon>
        <taxon>rosids</taxon>
        <taxon>fabids</taxon>
        <taxon>Fabales</taxon>
        <taxon>Fabaceae</taxon>
        <taxon>Papilionoideae</taxon>
        <taxon>50 kb inversion clade</taxon>
        <taxon>NPAAA clade</taxon>
        <taxon>Hologalegina</taxon>
        <taxon>IRL clade</taxon>
        <taxon>Trifolieae</taxon>
        <taxon>Trifolium</taxon>
    </lineage>
</organism>
<name>A0A392UPN4_9FABA</name>
<reference evidence="1 2" key="1">
    <citation type="journal article" date="2018" name="Front. Plant Sci.">
        <title>Red Clover (Trifolium pratense) and Zigzag Clover (T. medium) - A Picture of Genomic Similarities and Differences.</title>
        <authorList>
            <person name="Dluhosova J."/>
            <person name="Istvanek J."/>
            <person name="Nedelnik J."/>
            <person name="Repkova J."/>
        </authorList>
    </citation>
    <scope>NUCLEOTIDE SEQUENCE [LARGE SCALE GENOMIC DNA]</scope>
    <source>
        <strain evidence="2">cv. 10/8</strain>
        <tissue evidence="1">Leaf</tissue>
    </source>
</reference>
<dbReference type="Proteomes" id="UP000265520">
    <property type="component" value="Unassembled WGS sequence"/>
</dbReference>
<proteinExistence type="predicted"/>
<sequence>MNLRDAPLTEPSCNSNWQKKIQASSALAGVTRHPTCAARN</sequence>